<dbReference type="GO" id="GO:0006656">
    <property type="term" value="P:phosphatidylcholine biosynthetic process"/>
    <property type="evidence" value="ECO:0007669"/>
    <property type="project" value="UniProtKB-UniPathway"/>
</dbReference>
<feature type="transmembrane region" description="Helical" evidence="16">
    <location>
        <begin position="68"/>
        <end position="86"/>
    </location>
</feature>
<accession>A0A8J2SW32</accession>
<protein>
    <recommendedName>
        <fullName evidence="15">phosphatidyl-N-methylethanolamine N-methyltransferase</fullName>
        <ecNumber evidence="15">2.1.1.71</ecNumber>
    </recommendedName>
</protein>
<keyword evidence="7" id="KW-0949">S-adenosyl-L-methionine</keyword>
<keyword evidence="6" id="KW-0808">Transferase</keyword>
<evidence type="ECO:0000256" key="11">
    <source>
        <dbReference type="ARBA" id="ARBA00023098"/>
    </source>
</evidence>
<dbReference type="Pfam" id="PF04191">
    <property type="entry name" value="PEMT"/>
    <property type="match status" value="1"/>
</dbReference>
<comment type="pathway">
    <text evidence="2">Phospholipid metabolism; phosphatidylcholine biosynthesis.</text>
</comment>
<evidence type="ECO:0000256" key="6">
    <source>
        <dbReference type="ARBA" id="ARBA00022679"/>
    </source>
</evidence>
<feature type="transmembrane region" description="Helical" evidence="16">
    <location>
        <begin position="36"/>
        <end position="56"/>
    </location>
</feature>
<evidence type="ECO:0000256" key="14">
    <source>
        <dbReference type="ARBA" id="ARBA00023264"/>
    </source>
</evidence>
<organism evidence="17 18">
    <name type="scientific">Pelagomonas calceolata</name>
    <dbReference type="NCBI Taxonomy" id="35677"/>
    <lineage>
        <taxon>Eukaryota</taxon>
        <taxon>Sar</taxon>
        <taxon>Stramenopiles</taxon>
        <taxon>Ochrophyta</taxon>
        <taxon>Pelagophyceae</taxon>
        <taxon>Pelagomonadales</taxon>
        <taxon>Pelagomonadaceae</taxon>
        <taxon>Pelagomonas</taxon>
    </lineage>
</organism>
<evidence type="ECO:0000256" key="5">
    <source>
        <dbReference type="ARBA" id="ARBA00022603"/>
    </source>
</evidence>
<dbReference type="GO" id="GO:0032259">
    <property type="term" value="P:methylation"/>
    <property type="evidence" value="ECO:0007669"/>
    <property type="project" value="UniProtKB-KW"/>
</dbReference>
<dbReference type="InterPro" id="IPR024960">
    <property type="entry name" value="PEMT/MFAP"/>
</dbReference>
<sequence>MFGKRAPPAVEHAPGSYAAVHAKFAQYHQLPGNCNAHAFTLLLGLLGTAGLIIRGCVSLSKDKQRANVARATAASVWLAYAVALFATDVPNLLAAKCACVLFVVSIVSLRLDLGWAASVVLVVLGYGLQDLAHIIYGEETLQANSWGAADVQATDMISMFFEHVVYLLPLTVESASSTIQAVCTLLPALLVAWGNLSIDSDSLPGLPFLPAKSRLLQGKFTSPEDVRDLKACRTWCVQKGPNHDMTSHWWMSDLDEPTLKAFERLATGKVVDDLFRTKFSKAGYALEPVRGMNELYVSAPCRRDESSKNSDDVFFTEHVDGPYCFFPFASVFRCIVAMDANVAGYETHFPNAHADCQAVEGDILGFDFHRESHFISTKPGGAWHPDNVEALKQDPTQKWRMILKLHYAVAPRGLWWCCGKPLHWLSTKYNEAFRALFLATIAPQSKFEKFVADLGVNGTTVAYNAVEKYVGFGNVCFYAALALLSSVTSYDVFLYGTQYLHYLRYICTYYVRKGVAFGAFKRDVLLFKSIALMQLFALYASPLWKETTCEPVPCFRPDSLVLIIAGYFVSLCATAALGVDGTYFGIELGVVKADYKFVTKFPYNVLPHPMILGQVVALLGLHVVPQVGAARPYLIPIHVALYLIHMTQEIYDVHDGIPWYKRKEVSKLA</sequence>
<evidence type="ECO:0000256" key="16">
    <source>
        <dbReference type="SAM" id="Phobius"/>
    </source>
</evidence>
<evidence type="ECO:0000256" key="12">
    <source>
        <dbReference type="ARBA" id="ARBA00023136"/>
    </source>
</evidence>
<comment type="subcellular location">
    <subcellularLocation>
        <location evidence="1">Endoplasmic reticulum membrane</location>
        <topology evidence="1">Multi-pass membrane protein</topology>
    </subcellularLocation>
</comment>
<gene>
    <name evidence="17" type="ORF">PECAL_6P00560</name>
</gene>
<evidence type="ECO:0000256" key="9">
    <source>
        <dbReference type="ARBA" id="ARBA00022824"/>
    </source>
</evidence>
<dbReference type="Proteomes" id="UP000789595">
    <property type="component" value="Unassembled WGS sequence"/>
</dbReference>
<keyword evidence="8 16" id="KW-0812">Transmembrane</keyword>
<dbReference type="UniPathway" id="UPA00753"/>
<evidence type="ECO:0000313" key="18">
    <source>
        <dbReference type="Proteomes" id="UP000789595"/>
    </source>
</evidence>
<dbReference type="GO" id="GO:0005789">
    <property type="term" value="C:endoplasmic reticulum membrane"/>
    <property type="evidence" value="ECO:0007669"/>
    <property type="project" value="UniProtKB-SubCell"/>
</dbReference>
<evidence type="ECO:0000313" key="17">
    <source>
        <dbReference type="EMBL" id="CAH0378470.1"/>
    </source>
</evidence>
<dbReference type="Gene3D" id="1.20.120.1630">
    <property type="match status" value="1"/>
</dbReference>
<evidence type="ECO:0000256" key="15">
    <source>
        <dbReference type="ARBA" id="ARBA00034137"/>
    </source>
</evidence>
<keyword evidence="5" id="KW-0489">Methyltransferase</keyword>
<proteinExistence type="predicted"/>
<dbReference type="PANTHER" id="PTHR15458">
    <property type="entry name" value="PHOSPHATIDYLETHANOLAMINE N-METHYLTRANSFERASE"/>
    <property type="match status" value="1"/>
</dbReference>
<comment type="pathway">
    <text evidence="3">Lipid metabolism.</text>
</comment>
<dbReference type="EMBL" id="CAKKNE010000006">
    <property type="protein sequence ID" value="CAH0378470.1"/>
    <property type="molecule type" value="Genomic_DNA"/>
</dbReference>
<evidence type="ECO:0000256" key="1">
    <source>
        <dbReference type="ARBA" id="ARBA00004477"/>
    </source>
</evidence>
<comment type="caution">
    <text evidence="17">The sequence shown here is derived from an EMBL/GenBank/DDBJ whole genome shotgun (WGS) entry which is preliminary data.</text>
</comment>
<keyword evidence="18" id="KW-1185">Reference proteome</keyword>
<name>A0A8J2SW32_9STRA</name>
<keyword evidence="10 16" id="KW-1133">Transmembrane helix</keyword>
<keyword evidence="13" id="KW-0594">Phospholipid biosynthesis</keyword>
<evidence type="ECO:0000256" key="3">
    <source>
        <dbReference type="ARBA" id="ARBA00005189"/>
    </source>
</evidence>
<keyword evidence="9" id="KW-0256">Endoplasmic reticulum</keyword>
<keyword evidence="14" id="KW-1208">Phospholipid metabolism</keyword>
<reference evidence="17" key="1">
    <citation type="submission" date="2021-11" db="EMBL/GenBank/DDBJ databases">
        <authorList>
            <consortium name="Genoscope - CEA"/>
            <person name="William W."/>
        </authorList>
    </citation>
    <scope>NUCLEOTIDE SEQUENCE</scope>
</reference>
<evidence type="ECO:0000256" key="7">
    <source>
        <dbReference type="ARBA" id="ARBA00022691"/>
    </source>
</evidence>
<keyword evidence="11" id="KW-0443">Lipid metabolism</keyword>
<dbReference type="EC" id="2.1.1.71" evidence="15"/>
<keyword evidence="12 16" id="KW-0472">Membrane</keyword>
<dbReference type="GO" id="GO:0000773">
    <property type="term" value="F:phosphatidyl-N-methylethanolamine N-methyltransferase activity"/>
    <property type="evidence" value="ECO:0007669"/>
    <property type="project" value="UniProtKB-EC"/>
</dbReference>
<dbReference type="OrthoDB" id="8300106at2759"/>
<evidence type="ECO:0000256" key="10">
    <source>
        <dbReference type="ARBA" id="ARBA00022989"/>
    </source>
</evidence>
<keyword evidence="4" id="KW-0444">Lipid biosynthesis</keyword>
<dbReference type="PANTHER" id="PTHR15458:SF5">
    <property type="entry name" value="PHOSPHATIDYLETHANOLAMINE N-METHYLTRANSFERASE"/>
    <property type="match status" value="1"/>
</dbReference>
<dbReference type="InterPro" id="IPR007318">
    <property type="entry name" value="Phopholipid_MeTrfase"/>
</dbReference>
<dbReference type="AlphaFoldDB" id="A0A8J2SW32"/>
<evidence type="ECO:0000256" key="8">
    <source>
        <dbReference type="ARBA" id="ARBA00022692"/>
    </source>
</evidence>
<evidence type="ECO:0000256" key="13">
    <source>
        <dbReference type="ARBA" id="ARBA00023209"/>
    </source>
</evidence>
<evidence type="ECO:0000256" key="2">
    <source>
        <dbReference type="ARBA" id="ARBA00004969"/>
    </source>
</evidence>
<evidence type="ECO:0000256" key="4">
    <source>
        <dbReference type="ARBA" id="ARBA00022516"/>
    </source>
</evidence>